<proteinExistence type="predicted"/>
<comment type="caution">
    <text evidence="1">The sequence shown here is derived from an EMBL/GenBank/DDBJ whole genome shotgun (WGS) entry which is preliminary data.</text>
</comment>
<sequence length="185" mass="21179">MESTYRLLDNQIKAHLKGVNTYETIEYNLNLSQILDQYDISEDAKLACLTIDTAMRHLDSITNRNLSRNAILVGDLLSAHFYTLLAELNEPEYQQQISTAIVRINELKSAIHHDTLSNEELAKAILTIETAFPSITLSYFASNVDLEELNNKILNNLKDNCPSYLLKFKHEELNSILEDIETRHI</sequence>
<organism evidence="1 2">
    <name type="scientific">Staphylococcus marylandisciuri</name>
    <dbReference type="NCBI Taxonomy" id="2981529"/>
    <lineage>
        <taxon>Bacteria</taxon>
        <taxon>Bacillati</taxon>
        <taxon>Bacillota</taxon>
        <taxon>Bacilli</taxon>
        <taxon>Bacillales</taxon>
        <taxon>Staphylococcaceae</taxon>
        <taxon>Staphylococcus</taxon>
    </lineage>
</organism>
<dbReference type="Pfam" id="PF22538">
    <property type="entry name" value="HexPS-like"/>
    <property type="match status" value="1"/>
</dbReference>
<protein>
    <submittedName>
        <fullName evidence="1">Heptaprenyl diphosphate synthase component 1</fullName>
    </submittedName>
</protein>
<gene>
    <name evidence="1" type="ORF">N9R04_01925</name>
</gene>
<dbReference type="Gene3D" id="1.20.120.1450">
    <property type="match status" value="1"/>
</dbReference>
<dbReference type="RefSeq" id="WP_262854579.1">
    <property type="nucleotide sequence ID" value="NZ_JAOPKZ010000003.1"/>
</dbReference>
<name>A0ABT2QNC6_9STAP</name>
<dbReference type="EMBL" id="JAOPKZ010000003">
    <property type="protein sequence ID" value="MCU5745480.1"/>
    <property type="molecule type" value="Genomic_DNA"/>
</dbReference>
<reference evidence="1 2" key="1">
    <citation type="journal article" date="2023" name="Int. J. Syst. Evol. Microbiol.">
        <title>Streptococcus sciuri sp. nov., Staphylococcus marylandisciuri sp. nov. and Staphylococcus americanisciuri sp. nov., isolated from faeces of eastern grey squirrel (Sciurus carolinensis).</title>
        <authorList>
            <person name="Volokhov D.V."/>
            <person name="Zagorodnyaya T.A."/>
            <person name="Furtak V.A."/>
            <person name="Nattanmai G."/>
            <person name="Randall L."/>
            <person name="Jose S."/>
            <person name="Gao Y."/>
            <person name="Eisenberg T."/>
            <person name="Delmonte P."/>
            <person name="Blom J."/>
            <person name="Mitchell K.K."/>
        </authorList>
    </citation>
    <scope>NUCLEOTIDE SEQUENCE [LARGE SCALE GENOMIC DNA]</scope>
    <source>
        <strain evidence="1 2">SQ8-PEA</strain>
    </source>
</reference>
<keyword evidence="2" id="KW-1185">Reference proteome</keyword>
<accession>A0ABT2QNC6</accession>
<dbReference type="Proteomes" id="UP001209553">
    <property type="component" value="Unassembled WGS sequence"/>
</dbReference>
<evidence type="ECO:0000313" key="2">
    <source>
        <dbReference type="Proteomes" id="UP001209553"/>
    </source>
</evidence>
<evidence type="ECO:0000313" key="1">
    <source>
        <dbReference type="EMBL" id="MCU5745480.1"/>
    </source>
</evidence>